<dbReference type="CDD" id="cd01562">
    <property type="entry name" value="Thr-dehyd"/>
    <property type="match status" value="1"/>
</dbReference>
<dbReference type="NCBIfam" id="TIGR01127">
    <property type="entry name" value="ilvA_1Cterm"/>
    <property type="match status" value="1"/>
</dbReference>
<dbReference type="GO" id="GO:0006567">
    <property type="term" value="P:L-threonine catabolic process"/>
    <property type="evidence" value="ECO:0007669"/>
    <property type="project" value="InterPro"/>
</dbReference>
<dbReference type="PANTHER" id="PTHR48078">
    <property type="entry name" value="THREONINE DEHYDRATASE, MITOCHONDRIAL-RELATED"/>
    <property type="match status" value="1"/>
</dbReference>
<dbReference type="SUPFAM" id="SSF53686">
    <property type="entry name" value="Tryptophan synthase beta subunit-like PLP-dependent enzymes"/>
    <property type="match status" value="1"/>
</dbReference>
<name>A0A4Q1ATU4_9BACT</name>
<dbReference type="GO" id="GO:0030170">
    <property type="term" value="F:pyridoxal phosphate binding"/>
    <property type="evidence" value="ECO:0007669"/>
    <property type="project" value="UniProtKB-ARBA"/>
</dbReference>
<dbReference type="GO" id="GO:0004794">
    <property type="term" value="F:threonine deaminase activity"/>
    <property type="evidence" value="ECO:0007669"/>
    <property type="project" value="InterPro"/>
</dbReference>
<comment type="cofactor">
    <cofactor evidence="1">
        <name>pyridoxal 5'-phosphate</name>
        <dbReference type="ChEBI" id="CHEBI:597326"/>
    </cofactor>
</comment>
<evidence type="ECO:0000256" key="5">
    <source>
        <dbReference type="ARBA" id="ARBA00049406"/>
    </source>
</evidence>
<organism evidence="7 8">
    <name type="scientific">Halarcobacter mediterraneus</name>
    <dbReference type="NCBI Taxonomy" id="2023153"/>
    <lineage>
        <taxon>Bacteria</taxon>
        <taxon>Pseudomonadati</taxon>
        <taxon>Campylobacterota</taxon>
        <taxon>Epsilonproteobacteria</taxon>
        <taxon>Campylobacterales</taxon>
        <taxon>Arcobacteraceae</taxon>
        <taxon>Halarcobacter</taxon>
    </lineage>
</organism>
<dbReference type="EMBL" id="NXIE01000002">
    <property type="protein sequence ID" value="RXK13312.1"/>
    <property type="molecule type" value="Genomic_DNA"/>
</dbReference>
<dbReference type="InterPro" id="IPR002912">
    <property type="entry name" value="ACT_dom"/>
</dbReference>
<dbReference type="FunFam" id="3.40.50.1100:FF:000007">
    <property type="entry name" value="L-threonine dehydratase catabolic TdcB"/>
    <property type="match status" value="1"/>
</dbReference>
<evidence type="ECO:0000256" key="4">
    <source>
        <dbReference type="ARBA" id="ARBA00023239"/>
    </source>
</evidence>
<keyword evidence="3" id="KW-0663">Pyridoxal phosphate</keyword>
<dbReference type="PROSITE" id="PS51671">
    <property type="entry name" value="ACT"/>
    <property type="match status" value="1"/>
</dbReference>
<dbReference type="RefSeq" id="WP_129061133.1">
    <property type="nucleotide sequence ID" value="NZ_NXIE01000002.1"/>
</dbReference>
<dbReference type="InterPro" id="IPR050147">
    <property type="entry name" value="Ser/Thr_Dehydratase"/>
</dbReference>
<dbReference type="InterPro" id="IPR036052">
    <property type="entry name" value="TrpB-like_PALP_sf"/>
</dbReference>
<comment type="caution">
    <text evidence="7">The sequence shown here is derived from an EMBL/GenBank/DDBJ whole genome shotgun (WGS) entry which is preliminary data.</text>
</comment>
<reference evidence="7 8" key="1">
    <citation type="submission" date="2017-09" db="EMBL/GenBank/DDBJ databases">
        <title>Genomics of the genus Arcobacter.</title>
        <authorList>
            <person name="Perez-Cataluna A."/>
            <person name="Figueras M.J."/>
            <person name="Salas-Masso N."/>
        </authorList>
    </citation>
    <scope>NUCLEOTIDE SEQUENCE [LARGE SCALE GENOMIC DNA]</scope>
    <source>
        <strain evidence="7 8">F156-34</strain>
    </source>
</reference>
<keyword evidence="4 7" id="KW-0456">Lyase</keyword>
<dbReference type="AlphaFoldDB" id="A0A4Q1ATU4"/>
<evidence type="ECO:0000259" key="6">
    <source>
        <dbReference type="PROSITE" id="PS51671"/>
    </source>
</evidence>
<evidence type="ECO:0000256" key="1">
    <source>
        <dbReference type="ARBA" id="ARBA00001933"/>
    </source>
</evidence>
<feature type="domain" description="ACT" evidence="6">
    <location>
        <begin position="327"/>
        <end position="401"/>
    </location>
</feature>
<dbReference type="GO" id="GO:0006565">
    <property type="term" value="P:L-serine catabolic process"/>
    <property type="evidence" value="ECO:0007669"/>
    <property type="project" value="TreeGrafter"/>
</dbReference>
<dbReference type="Pfam" id="PF00291">
    <property type="entry name" value="PALP"/>
    <property type="match status" value="1"/>
</dbReference>
<evidence type="ECO:0000256" key="2">
    <source>
        <dbReference type="ARBA" id="ARBA00010869"/>
    </source>
</evidence>
<dbReference type="CDD" id="cd04886">
    <property type="entry name" value="ACT_ThrD-II-like"/>
    <property type="match status" value="1"/>
</dbReference>
<dbReference type="GO" id="GO:0003941">
    <property type="term" value="F:L-serine ammonia-lyase activity"/>
    <property type="evidence" value="ECO:0007669"/>
    <property type="project" value="UniProtKB-EC"/>
</dbReference>
<dbReference type="PANTHER" id="PTHR48078:SF6">
    <property type="entry name" value="L-THREONINE DEHYDRATASE CATABOLIC TDCB"/>
    <property type="match status" value="1"/>
</dbReference>
<dbReference type="SUPFAM" id="SSF55021">
    <property type="entry name" value="ACT-like"/>
    <property type="match status" value="1"/>
</dbReference>
<dbReference type="InterPro" id="IPR001926">
    <property type="entry name" value="TrpB-like_PALP"/>
</dbReference>
<evidence type="ECO:0000256" key="3">
    <source>
        <dbReference type="ARBA" id="ARBA00022898"/>
    </source>
</evidence>
<comment type="catalytic activity">
    <reaction evidence="5">
        <text>L-serine = pyruvate + NH4(+)</text>
        <dbReference type="Rhea" id="RHEA:19169"/>
        <dbReference type="ChEBI" id="CHEBI:15361"/>
        <dbReference type="ChEBI" id="CHEBI:28938"/>
        <dbReference type="ChEBI" id="CHEBI:33384"/>
        <dbReference type="EC" id="4.3.1.17"/>
    </reaction>
</comment>
<evidence type="ECO:0000313" key="8">
    <source>
        <dbReference type="Proteomes" id="UP000289718"/>
    </source>
</evidence>
<accession>A0A4Q1ATU4</accession>
<sequence length="401" mass="43621">MITLDNIKEAKENLKDVAQNTPLTKAPILSELFNSEIYLKKENLQLTGSFKVRGAYNRIAKLPQEKRDKGVVAASAGNHAQGLAYAAKQFNCEATIFMPEATPLTKVSGVKSHGANVVLTGENFDEAYAAAMKYKEEKNCEFIHPFADDDVIAGQGTITLEVLEKVPDLKQLIIPVGGGGLIAGIAIAAKTINPDIKIIGVVASGARGMKESYKSQTPIDSTSVKTIADGIAVRDVTPKLLDIIIDYVDDIVEVSDNEIANAILFLLEKHKLVVEGAGAVPTAAIMHEKVDIEDSKVCALVSGGNIDVTMISQIIEKGLVKSYRKMNLIIKLIDKPGSLTHLTEIFKECSANIVQIDYDRDSVKLEFGEAQITISLETKGEEHQKEIGEKLKQNGYRFKQI</sequence>
<dbReference type="InterPro" id="IPR005789">
    <property type="entry name" value="Thr_deHydtase_catblc"/>
</dbReference>
<dbReference type="Gene3D" id="3.30.70.260">
    <property type="match status" value="1"/>
</dbReference>
<dbReference type="Proteomes" id="UP000289718">
    <property type="component" value="Unassembled WGS sequence"/>
</dbReference>
<dbReference type="InterPro" id="IPR044561">
    <property type="entry name" value="ACT_ThrD-II-like"/>
</dbReference>
<protein>
    <submittedName>
        <fullName evidence="7">Threonine ammonia-lyase</fullName>
    </submittedName>
</protein>
<gene>
    <name evidence="7" type="ORF">CP965_05790</name>
</gene>
<evidence type="ECO:0000313" key="7">
    <source>
        <dbReference type="EMBL" id="RXK13312.1"/>
    </source>
</evidence>
<proteinExistence type="inferred from homology"/>
<dbReference type="FunFam" id="3.40.50.1100:FF:000005">
    <property type="entry name" value="Threonine dehydratase catabolic"/>
    <property type="match status" value="1"/>
</dbReference>
<dbReference type="Gene3D" id="3.40.50.1100">
    <property type="match status" value="2"/>
</dbReference>
<comment type="similarity">
    <text evidence="2">Belongs to the serine/threonine dehydratase family.</text>
</comment>
<keyword evidence="8" id="KW-1185">Reference proteome</keyword>
<dbReference type="OrthoDB" id="9811476at2"/>
<dbReference type="InterPro" id="IPR045865">
    <property type="entry name" value="ACT-like_dom_sf"/>
</dbReference>
<dbReference type="GO" id="GO:0009097">
    <property type="term" value="P:isoleucine biosynthetic process"/>
    <property type="evidence" value="ECO:0007669"/>
    <property type="project" value="TreeGrafter"/>
</dbReference>